<name>A0A4Z1EAT5_9HELO</name>
<dbReference type="Proteomes" id="UP000297777">
    <property type="component" value="Unassembled WGS sequence"/>
</dbReference>
<dbReference type="AlphaFoldDB" id="A0A4Z1EAT5"/>
<accession>A0A4Z1EAT5</accession>
<reference evidence="1 2" key="1">
    <citation type="submission" date="2017-12" db="EMBL/GenBank/DDBJ databases">
        <title>Comparative genomics of Botrytis spp.</title>
        <authorList>
            <person name="Valero-Jimenez C.A."/>
            <person name="Tapia P."/>
            <person name="Veloso J."/>
            <person name="Silva-Moreno E."/>
            <person name="Staats M."/>
            <person name="Valdes J.H."/>
            <person name="Van Kan J.A.L."/>
        </authorList>
    </citation>
    <scope>NUCLEOTIDE SEQUENCE [LARGE SCALE GENOMIC DNA]</scope>
    <source>
        <strain evidence="1 2">Bt9001</strain>
    </source>
</reference>
<protein>
    <submittedName>
        <fullName evidence="1">Uncharacterized protein</fullName>
    </submittedName>
</protein>
<proteinExistence type="predicted"/>
<sequence>MKPTNQPTSHPANILKAQYAFGKAGHNVNDRSLGRLSLWSLGKSWISLTLPSIRIELHNNYTGQDRTGRTVRTGRDSSNERVHIALEWAEDVDGLERGLEGFGLDDD</sequence>
<evidence type="ECO:0000313" key="2">
    <source>
        <dbReference type="Proteomes" id="UP000297777"/>
    </source>
</evidence>
<keyword evidence="2" id="KW-1185">Reference proteome</keyword>
<gene>
    <name evidence="1" type="ORF">BTUL_0168g00220</name>
</gene>
<organism evidence="1 2">
    <name type="scientific">Botrytis tulipae</name>
    <dbReference type="NCBI Taxonomy" id="87230"/>
    <lineage>
        <taxon>Eukaryota</taxon>
        <taxon>Fungi</taxon>
        <taxon>Dikarya</taxon>
        <taxon>Ascomycota</taxon>
        <taxon>Pezizomycotina</taxon>
        <taxon>Leotiomycetes</taxon>
        <taxon>Helotiales</taxon>
        <taxon>Sclerotiniaceae</taxon>
        <taxon>Botrytis</taxon>
    </lineage>
</organism>
<evidence type="ECO:0000313" key="1">
    <source>
        <dbReference type="EMBL" id="TGO09375.1"/>
    </source>
</evidence>
<dbReference type="EMBL" id="PQXH01000168">
    <property type="protein sequence ID" value="TGO09375.1"/>
    <property type="molecule type" value="Genomic_DNA"/>
</dbReference>
<dbReference type="OrthoDB" id="3556817at2759"/>
<comment type="caution">
    <text evidence="1">The sequence shown here is derived from an EMBL/GenBank/DDBJ whole genome shotgun (WGS) entry which is preliminary data.</text>
</comment>